<dbReference type="InterPro" id="IPR006146">
    <property type="entry name" value="5'-Nucleotdase_CS"/>
</dbReference>
<dbReference type="PANTHER" id="PTHR11575:SF23">
    <property type="entry name" value="5-NUCLEOTIDASE FAMILY PROTEIN"/>
    <property type="match status" value="1"/>
</dbReference>
<dbReference type="Proteomes" id="UP001056500">
    <property type="component" value="Chromosome"/>
</dbReference>
<keyword evidence="6" id="KW-1185">Reference proteome</keyword>
<keyword evidence="2" id="KW-0378">Hydrolase</keyword>
<keyword evidence="1" id="KW-0732">Signal</keyword>
<dbReference type="Gene3D" id="3.90.780.10">
    <property type="entry name" value="5'-Nucleotidase, C-terminal domain"/>
    <property type="match status" value="1"/>
</dbReference>
<gene>
    <name evidence="5" type="ORF">NDK47_05610</name>
</gene>
<dbReference type="Pfam" id="PF00149">
    <property type="entry name" value="Metallophos"/>
    <property type="match status" value="1"/>
</dbReference>
<dbReference type="PRINTS" id="PR01607">
    <property type="entry name" value="APYRASEFAMLY"/>
</dbReference>
<comment type="similarity">
    <text evidence="2">Belongs to the 5'-nucleotidase family.</text>
</comment>
<dbReference type="RefSeq" id="WP_251873880.1">
    <property type="nucleotide sequence ID" value="NZ_CP098755.1"/>
</dbReference>
<evidence type="ECO:0000259" key="3">
    <source>
        <dbReference type="Pfam" id="PF00149"/>
    </source>
</evidence>
<dbReference type="InterPro" id="IPR036907">
    <property type="entry name" value="5'-Nucleotdase_C_sf"/>
</dbReference>
<evidence type="ECO:0000256" key="2">
    <source>
        <dbReference type="RuleBase" id="RU362119"/>
    </source>
</evidence>
<dbReference type="PANTHER" id="PTHR11575">
    <property type="entry name" value="5'-NUCLEOTIDASE-RELATED"/>
    <property type="match status" value="1"/>
</dbReference>
<dbReference type="SUPFAM" id="SSF56300">
    <property type="entry name" value="Metallo-dependent phosphatases"/>
    <property type="match status" value="1"/>
</dbReference>
<evidence type="ECO:0000256" key="1">
    <source>
        <dbReference type="ARBA" id="ARBA00022729"/>
    </source>
</evidence>
<proteinExistence type="inferred from homology"/>
<evidence type="ECO:0000259" key="4">
    <source>
        <dbReference type="Pfam" id="PF02872"/>
    </source>
</evidence>
<reference evidence="5" key="1">
    <citation type="submission" date="2022-06" db="EMBL/GenBank/DDBJ databases">
        <title>Genome sequencing of Brevibacillus sp. BB3-R1.</title>
        <authorList>
            <person name="Heo J."/>
            <person name="Lee D."/>
            <person name="Won M."/>
            <person name="Han B.-H."/>
            <person name="Hong S.-B."/>
            <person name="Kwon S.-W."/>
        </authorList>
    </citation>
    <scope>NUCLEOTIDE SEQUENCE</scope>
    <source>
        <strain evidence="5">BB3-R1</strain>
    </source>
</reference>
<protein>
    <submittedName>
        <fullName evidence="5">Bifunctional metallophosphatase/5'-nucleotidase</fullName>
    </submittedName>
</protein>
<dbReference type="EMBL" id="CP098755">
    <property type="protein sequence ID" value="USG66775.1"/>
    <property type="molecule type" value="Genomic_DNA"/>
</dbReference>
<evidence type="ECO:0000313" key="6">
    <source>
        <dbReference type="Proteomes" id="UP001056500"/>
    </source>
</evidence>
<dbReference type="InterPro" id="IPR029052">
    <property type="entry name" value="Metallo-depent_PP-like"/>
</dbReference>
<dbReference type="SUPFAM" id="SSF55816">
    <property type="entry name" value="5'-nucleotidase (syn. UDP-sugar hydrolase), C-terminal domain"/>
    <property type="match status" value="1"/>
</dbReference>
<dbReference type="CDD" id="cd00845">
    <property type="entry name" value="MPP_UshA_N_like"/>
    <property type="match status" value="1"/>
</dbReference>
<dbReference type="InterPro" id="IPR004843">
    <property type="entry name" value="Calcineurin-like_PHP"/>
</dbReference>
<evidence type="ECO:0000313" key="5">
    <source>
        <dbReference type="EMBL" id="USG66775.1"/>
    </source>
</evidence>
<dbReference type="Pfam" id="PF02872">
    <property type="entry name" value="5_nucleotid_C"/>
    <property type="match status" value="1"/>
</dbReference>
<feature type="domain" description="Calcineurin-like phosphoesterase" evidence="3">
    <location>
        <begin position="8"/>
        <end position="207"/>
    </location>
</feature>
<accession>A0ABY4WLP8</accession>
<dbReference type="Gene3D" id="3.60.21.10">
    <property type="match status" value="1"/>
</dbReference>
<keyword evidence="2" id="KW-0547">Nucleotide-binding</keyword>
<feature type="domain" description="5'-Nucleotidase C-terminal" evidence="4">
    <location>
        <begin position="287"/>
        <end position="425"/>
    </location>
</feature>
<dbReference type="PROSITE" id="PS00785">
    <property type="entry name" value="5_NUCLEOTIDASE_1"/>
    <property type="match status" value="1"/>
</dbReference>
<dbReference type="InterPro" id="IPR006179">
    <property type="entry name" value="5_nucleotidase/apyrase"/>
</dbReference>
<dbReference type="InterPro" id="IPR008334">
    <property type="entry name" value="5'-Nucleotdase_C"/>
</dbReference>
<organism evidence="5 6">
    <name type="scientific">Brevibacillus ruminantium</name>
    <dbReference type="NCBI Taxonomy" id="2950604"/>
    <lineage>
        <taxon>Bacteria</taxon>
        <taxon>Bacillati</taxon>
        <taxon>Bacillota</taxon>
        <taxon>Bacilli</taxon>
        <taxon>Bacillales</taxon>
        <taxon>Paenibacillaceae</taxon>
        <taxon>Brevibacillus</taxon>
    </lineage>
</organism>
<name>A0ABY4WLP8_9BACL</name>
<sequence length="478" mass="53682">MADTCTLHILHTNDVHSRFSSMPHIASCLRQHRDRWEALGEHVLTVDIGDHADRMDVRTEATWGQLNVEVLNRSGYQYVTIGNNEGITLPKARLDALYERAGFTVVLGNMVDADTGKVPRWAVTQAIHEWEDLRVGILGVTAPFVQFYQLLGWETKAPFELLREQIAALRSSVDLVILLSHLGYPEDCRLAQEIEGVDIILGAHTHHQLAHGERVKETLIAQTGMLGTNVGHIRLVWDREAHKVQEASAELFPSTEYPADPDLSAYLAQEQKNTERLLERTAVRLSVELSNSWTEETSFGSALAASLRQWTQAEVGLANNGLLLTPLSGEVSYGDLLRCLPHPINPCAVSLTGEQLSRVLMQSIQPQVIQRELRGFGFRGKVTGWMGIDGLQVWYEAGEQPRIARIEVNGELIDSQRCYRVGTIDMFMFNRLFPDLAEGTQIHYYLPELLREILAQTLNDEALLTAAQKPRWLNLARS</sequence>